<keyword evidence="2" id="KW-1133">Transmembrane helix</keyword>
<organism evidence="3 4">
    <name type="scientific">Dyella koreensis</name>
    <dbReference type="NCBI Taxonomy" id="311235"/>
    <lineage>
        <taxon>Bacteria</taxon>
        <taxon>Pseudomonadati</taxon>
        <taxon>Pseudomonadota</taxon>
        <taxon>Gammaproteobacteria</taxon>
        <taxon>Lysobacterales</taxon>
        <taxon>Rhodanobacteraceae</taxon>
        <taxon>Dyella</taxon>
    </lineage>
</organism>
<sequence length="128" mass="13615">MNAPDNNLERRARALYREASRHVDPATAGRLRAARREALAAANAPAQHHLARVLVPAGAFAAVAFAALMMWSPMQHRGSSAPSSAVAAQTVEVDGDLPPDPTNADPSMVQNLDFYGWLATNDASQASR</sequence>
<name>A0ABW8K0V6_9GAMM</name>
<dbReference type="Proteomes" id="UP001620408">
    <property type="component" value="Unassembled WGS sequence"/>
</dbReference>
<feature type="compositionally biased region" description="Polar residues" evidence="1">
    <location>
        <begin position="78"/>
        <end position="87"/>
    </location>
</feature>
<proteinExistence type="predicted"/>
<gene>
    <name evidence="3" type="ORF">ISS97_04645</name>
</gene>
<protein>
    <recommendedName>
        <fullName evidence="5">DUF3619 family protein</fullName>
    </recommendedName>
</protein>
<feature type="transmembrane region" description="Helical" evidence="2">
    <location>
        <begin position="53"/>
        <end position="71"/>
    </location>
</feature>
<evidence type="ECO:0008006" key="5">
    <source>
        <dbReference type="Google" id="ProtNLM"/>
    </source>
</evidence>
<dbReference type="RefSeq" id="WP_379985905.1">
    <property type="nucleotide sequence ID" value="NZ_JADIKD010000007.1"/>
</dbReference>
<accession>A0ABW8K0V6</accession>
<dbReference type="EMBL" id="JADIKD010000007">
    <property type="protein sequence ID" value="MFK2916542.1"/>
    <property type="molecule type" value="Genomic_DNA"/>
</dbReference>
<evidence type="ECO:0000313" key="3">
    <source>
        <dbReference type="EMBL" id="MFK2916542.1"/>
    </source>
</evidence>
<reference evidence="3 4" key="1">
    <citation type="submission" date="2020-10" db="EMBL/GenBank/DDBJ databases">
        <title>Phylogeny of dyella-like bacteria.</title>
        <authorList>
            <person name="Fu J."/>
        </authorList>
    </citation>
    <scope>NUCLEOTIDE SEQUENCE [LARGE SCALE GENOMIC DNA]</scope>
    <source>
        <strain evidence="3 4">BB4</strain>
    </source>
</reference>
<evidence type="ECO:0000256" key="2">
    <source>
        <dbReference type="SAM" id="Phobius"/>
    </source>
</evidence>
<comment type="caution">
    <text evidence="3">The sequence shown here is derived from an EMBL/GenBank/DDBJ whole genome shotgun (WGS) entry which is preliminary data.</text>
</comment>
<keyword evidence="2" id="KW-0472">Membrane</keyword>
<feature type="region of interest" description="Disordered" evidence="1">
    <location>
        <begin position="78"/>
        <end position="108"/>
    </location>
</feature>
<keyword evidence="4" id="KW-1185">Reference proteome</keyword>
<evidence type="ECO:0000313" key="4">
    <source>
        <dbReference type="Proteomes" id="UP001620408"/>
    </source>
</evidence>
<evidence type="ECO:0000256" key="1">
    <source>
        <dbReference type="SAM" id="MobiDB-lite"/>
    </source>
</evidence>
<keyword evidence="2" id="KW-0812">Transmembrane</keyword>